<evidence type="ECO:0000313" key="2">
    <source>
        <dbReference type="Proteomes" id="UP000807469"/>
    </source>
</evidence>
<keyword evidence="2" id="KW-1185">Reference proteome</keyword>
<evidence type="ECO:0000313" key="1">
    <source>
        <dbReference type="EMBL" id="KAF9473668.1"/>
    </source>
</evidence>
<proteinExistence type="predicted"/>
<organism evidence="1 2">
    <name type="scientific">Pholiota conissans</name>
    <dbReference type="NCBI Taxonomy" id="109636"/>
    <lineage>
        <taxon>Eukaryota</taxon>
        <taxon>Fungi</taxon>
        <taxon>Dikarya</taxon>
        <taxon>Basidiomycota</taxon>
        <taxon>Agaricomycotina</taxon>
        <taxon>Agaricomycetes</taxon>
        <taxon>Agaricomycetidae</taxon>
        <taxon>Agaricales</taxon>
        <taxon>Agaricineae</taxon>
        <taxon>Strophariaceae</taxon>
        <taxon>Pholiota</taxon>
    </lineage>
</organism>
<protein>
    <submittedName>
        <fullName evidence="1">Uncharacterized protein</fullName>
    </submittedName>
</protein>
<accession>A0A9P5YRA9</accession>
<dbReference type="Proteomes" id="UP000807469">
    <property type="component" value="Unassembled WGS sequence"/>
</dbReference>
<dbReference type="AlphaFoldDB" id="A0A9P5YRA9"/>
<reference evidence="1" key="1">
    <citation type="submission" date="2020-11" db="EMBL/GenBank/DDBJ databases">
        <authorList>
            <consortium name="DOE Joint Genome Institute"/>
            <person name="Ahrendt S."/>
            <person name="Riley R."/>
            <person name="Andreopoulos W."/>
            <person name="Labutti K."/>
            <person name="Pangilinan J."/>
            <person name="Ruiz-Duenas F.J."/>
            <person name="Barrasa J.M."/>
            <person name="Sanchez-Garcia M."/>
            <person name="Camarero S."/>
            <person name="Miyauchi S."/>
            <person name="Serrano A."/>
            <person name="Linde D."/>
            <person name="Babiker R."/>
            <person name="Drula E."/>
            <person name="Ayuso-Fernandez I."/>
            <person name="Pacheco R."/>
            <person name="Padilla G."/>
            <person name="Ferreira P."/>
            <person name="Barriuso J."/>
            <person name="Kellner H."/>
            <person name="Castanera R."/>
            <person name="Alfaro M."/>
            <person name="Ramirez L."/>
            <person name="Pisabarro A.G."/>
            <person name="Kuo A."/>
            <person name="Tritt A."/>
            <person name="Lipzen A."/>
            <person name="He G."/>
            <person name="Yan M."/>
            <person name="Ng V."/>
            <person name="Cullen D."/>
            <person name="Martin F."/>
            <person name="Rosso M.-N."/>
            <person name="Henrissat B."/>
            <person name="Hibbett D."/>
            <person name="Martinez A.T."/>
            <person name="Grigoriev I.V."/>
        </authorList>
    </citation>
    <scope>NUCLEOTIDE SEQUENCE</scope>
    <source>
        <strain evidence="1">CIRM-BRFM 674</strain>
    </source>
</reference>
<gene>
    <name evidence="1" type="ORF">BDN70DRAFT_899591</name>
</gene>
<name>A0A9P5YRA9_9AGAR</name>
<sequence length="155" mass="17686">MVSNNTQGVVKWKWVPPIVPTTNDLPQNSAQVASRIHPYHPDKLPPFSERPQSTTTFTFIPVAYEKDIDPYNCVVFGPDYKTRHASITTSAYVTTIVLFLIVDGEERLTSRYLELSSDRVYRDMVIGDEVFFVGELFLLLSAPDLRSRRLTKGYL</sequence>
<comment type="caution">
    <text evidence="1">The sequence shown here is derived from an EMBL/GenBank/DDBJ whole genome shotgun (WGS) entry which is preliminary data.</text>
</comment>
<dbReference type="EMBL" id="MU155425">
    <property type="protein sequence ID" value="KAF9473668.1"/>
    <property type="molecule type" value="Genomic_DNA"/>
</dbReference>